<feature type="disulfide bond" description="Redox-active" evidence="6">
    <location>
        <begin position="259"/>
        <end position="262"/>
    </location>
</feature>
<comment type="PTM">
    <text evidence="6">Under oxidizing conditions two disulfide bonds are formed involving the reactive cysteines. Under reducing conditions zinc is bound to the reactive cysteines and the protein is inactive.</text>
</comment>
<keyword evidence="5 6" id="KW-0676">Redox-active center</keyword>
<gene>
    <name evidence="6" type="primary">hslO</name>
    <name evidence="7" type="ORF">CSA61_00680</name>
</gene>
<dbReference type="NCBIfam" id="NF001033">
    <property type="entry name" value="PRK00114.1"/>
    <property type="match status" value="1"/>
</dbReference>
<evidence type="ECO:0000313" key="7">
    <source>
        <dbReference type="EMBL" id="PIE20714.1"/>
    </source>
</evidence>
<evidence type="ECO:0000256" key="4">
    <source>
        <dbReference type="ARBA" id="ARBA00023186"/>
    </source>
</evidence>
<keyword evidence="2 6" id="KW-0862">Zinc</keyword>
<evidence type="ECO:0000256" key="3">
    <source>
        <dbReference type="ARBA" id="ARBA00023157"/>
    </source>
</evidence>
<protein>
    <recommendedName>
        <fullName evidence="6">33 kDa chaperonin</fullName>
    </recommendedName>
    <alternativeName>
        <fullName evidence="6">Heat shock protein 33 homolog</fullName>
        <shortName evidence="6">HSP33</shortName>
    </alternativeName>
</protein>
<keyword evidence="1 6" id="KW-0963">Cytoplasm</keyword>
<dbReference type="GO" id="GO:0042026">
    <property type="term" value="P:protein refolding"/>
    <property type="evidence" value="ECO:0007669"/>
    <property type="project" value="TreeGrafter"/>
</dbReference>
<sequence>MSNPDQLQRIIFDELDIRGVVSGLEQTCSDCFANHNYPAVIQRVLGEMLAAVSLLSSNLKFEGRLILQAQGQGSVQLLMAETTHQRELRAIARFEGDIPEQASFVDLLPQGQVVITVEPEKGHRYQGVVPLDGDNLAECLENYFVSSEQLPTQVHLASDGETAAGMLLQVLPAEGTAEEDWQRISHLASTLKSAELLQLDNETLLFRLFHEEKCRLYTPEPVVFKCTCSRERSEASLKLVGKDELMDIIAERGQIDVNCQFCNAHYPFDKTDIEALFSAESNSGMADKLH</sequence>
<keyword evidence="4 6" id="KW-0143">Chaperone</keyword>
<dbReference type="Gene3D" id="3.90.1280.10">
    <property type="entry name" value="HSP33 redox switch-like"/>
    <property type="match status" value="1"/>
</dbReference>
<dbReference type="AlphaFoldDB" id="A0A2G6JBA6"/>
<feature type="disulfide bond" description="Redox-active" evidence="6">
    <location>
        <begin position="226"/>
        <end position="228"/>
    </location>
</feature>
<dbReference type="InterPro" id="IPR016153">
    <property type="entry name" value="Heat_shock_Hsp33_N"/>
</dbReference>
<comment type="subcellular location">
    <subcellularLocation>
        <location evidence="6">Cytoplasm</location>
    </subcellularLocation>
</comment>
<name>A0A2G6JBA6_NEPCE</name>
<dbReference type="PANTHER" id="PTHR30111:SF1">
    <property type="entry name" value="33 KDA CHAPERONIN"/>
    <property type="match status" value="1"/>
</dbReference>
<dbReference type="InterPro" id="IPR023212">
    <property type="entry name" value="Hsp33_helix_hairpin_bin_dom_sf"/>
</dbReference>
<organism evidence="7 8">
    <name type="scientific">Neptuniibacter caesariensis</name>
    <dbReference type="NCBI Taxonomy" id="207954"/>
    <lineage>
        <taxon>Bacteria</taxon>
        <taxon>Pseudomonadati</taxon>
        <taxon>Pseudomonadota</taxon>
        <taxon>Gammaproteobacteria</taxon>
        <taxon>Oceanospirillales</taxon>
        <taxon>Oceanospirillaceae</taxon>
        <taxon>Neptuniibacter</taxon>
    </lineage>
</organism>
<evidence type="ECO:0000256" key="5">
    <source>
        <dbReference type="ARBA" id="ARBA00023284"/>
    </source>
</evidence>
<dbReference type="EMBL" id="PDSG01000004">
    <property type="protein sequence ID" value="PIE20714.1"/>
    <property type="molecule type" value="Genomic_DNA"/>
</dbReference>
<evidence type="ECO:0000256" key="2">
    <source>
        <dbReference type="ARBA" id="ARBA00022833"/>
    </source>
</evidence>
<dbReference type="Gene3D" id="1.10.287.480">
    <property type="entry name" value="helix hairpin bin"/>
    <property type="match status" value="1"/>
</dbReference>
<dbReference type="CDD" id="cd00498">
    <property type="entry name" value="Hsp33"/>
    <property type="match status" value="1"/>
</dbReference>
<dbReference type="GO" id="GO:0005737">
    <property type="term" value="C:cytoplasm"/>
    <property type="evidence" value="ECO:0007669"/>
    <property type="project" value="UniProtKB-SubCell"/>
</dbReference>
<dbReference type="Pfam" id="PF01430">
    <property type="entry name" value="HSP33"/>
    <property type="match status" value="1"/>
</dbReference>
<dbReference type="SUPFAM" id="SSF118352">
    <property type="entry name" value="HSP33 redox switch-like"/>
    <property type="match status" value="1"/>
</dbReference>
<dbReference type="Gene3D" id="3.55.30.10">
    <property type="entry name" value="Hsp33 domain"/>
    <property type="match status" value="1"/>
</dbReference>
<keyword evidence="3 6" id="KW-1015">Disulfide bond</keyword>
<proteinExistence type="inferred from homology"/>
<dbReference type="GO" id="GO:0044183">
    <property type="term" value="F:protein folding chaperone"/>
    <property type="evidence" value="ECO:0007669"/>
    <property type="project" value="TreeGrafter"/>
</dbReference>
<dbReference type="GO" id="GO:0051082">
    <property type="term" value="F:unfolded protein binding"/>
    <property type="evidence" value="ECO:0007669"/>
    <property type="project" value="UniProtKB-UniRule"/>
</dbReference>
<accession>A0A2G6JBA6</accession>
<dbReference type="Proteomes" id="UP000242733">
    <property type="component" value="Unassembled WGS sequence"/>
</dbReference>
<dbReference type="SUPFAM" id="SSF64397">
    <property type="entry name" value="Hsp33 domain"/>
    <property type="match status" value="1"/>
</dbReference>
<evidence type="ECO:0000313" key="8">
    <source>
        <dbReference type="Proteomes" id="UP000242733"/>
    </source>
</evidence>
<dbReference type="HAMAP" id="MF_00117">
    <property type="entry name" value="HslO"/>
    <property type="match status" value="1"/>
</dbReference>
<dbReference type="PIRSF" id="PIRSF005261">
    <property type="entry name" value="Heat_shock_Hsp33"/>
    <property type="match status" value="1"/>
</dbReference>
<dbReference type="PANTHER" id="PTHR30111">
    <property type="entry name" value="33 KDA CHAPERONIN"/>
    <property type="match status" value="1"/>
</dbReference>
<evidence type="ECO:0000256" key="1">
    <source>
        <dbReference type="ARBA" id="ARBA00022490"/>
    </source>
</evidence>
<dbReference type="InterPro" id="IPR000397">
    <property type="entry name" value="Heat_shock_Hsp33"/>
</dbReference>
<evidence type="ECO:0000256" key="6">
    <source>
        <dbReference type="HAMAP-Rule" id="MF_00117"/>
    </source>
</evidence>
<dbReference type="InterPro" id="IPR016154">
    <property type="entry name" value="Heat_shock_Hsp33_C"/>
</dbReference>
<comment type="caution">
    <text evidence="7">The sequence shown here is derived from an EMBL/GenBank/DDBJ whole genome shotgun (WGS) entry which is preliminary data.</text>
</comment>
<comment type="function">
    <text evidence="6">Redox regulated molecular chaperone. Protects both thermally unfolding and oxidatively damaged proteins from irreversible aggregation. Plays an important role in the bacterial defense system toward oxidative stress.</text>
</comment>
<comment type="similarity">
    <text evidence="6">Belongs to the HSP33 family.</text>
</comment>
<reference evidence="7 8" key="1">
    <citation type="submission" date="2017-10" db="EMBL/GenBank/DDBJ databases">
        <title>Novel microbial diversity and functional potential in the marine mammal oral microbiome.</title>
        <authorList>
            <person name="Dudek N.K."/>
            <person name="Sun C.L."/>
            <person name="Burstein D."/>
            <person name="Kantor R.S."/>
            <person name="Aliaga Goltsman D.S."/>
            <person name="Bik E.M."/>
            <person name="Thomas B.C."/>
            <person name="Banfield J.F."/>
            <person name="Relman D.A."/>
        </authorList>
    </citation>
    <scope>NUCLEOTIDE SEQUENCE [LARGE SCALE GENOMIC DNA]</scope>
    <source>
        <strain evidence="7">DOLJORAL78_49_30</strain>
    </source>
</reference>